<keyword evidence="2" id="KW-1133">Transmembrane helix</keyword>
<dbReference type="OrthoDB" id="3004867at2759"/>
<dbReference type="AlphaFoldDB" id="A0A5C3L2D2"/>
<sequence>MPIVDDVDSRIIYSSGWQTSSGISGQREGTSHFSNTPDATITVNFRGTGIRVRGTNPGTHSGQRLSARILLNGAEVRTIDLRGHSSAFYDEHFYDSPRLETTRDHQLVIINTSSGVPFHLDYLDVDGEIIGSQPATSRPPTPTPNRPSSPPAPTSPNPPEVSTHIVTRVVTAVDTQRPSESSDSPPEASVTVGPVRSVAGSLEESGSLSSFISLPLARPTDNSAVTITSIEVRTSISVLVPGDTGITGGIGTNAAGTRKRLDVGAIAGIIIGSIALLVLVGALLALYYRRRRRQREGKGKDAEKVSMYQAGGGLNTSDPFFKVTPFDAGSVLPVVDRKAAILPKGPSSNERPFHRLDDGEMSEVSSPPVPSASTTFFTAAPTLTLDFPNEKSTGLMDSMQSPFADPGGSGSQAEEQATLVSPTRITMASRYSTGVYSYVTMDAPPAYTPGRDSAFIAAGDTTLARA</sequence>
<keyword evidence="2" id="KW-0812">Transmembrane</keyword>
<feature type="region of interest" description="Disordered" evidence="1">
    <location>
        <begin position="343"/>
        <end position="370"/>
    </location>
</feature>
<evidence type="ECO:0000256" key="1">
    <source>
        <dbReference type="SAM" id="MobiDB-lite"/>
    </source>
</evidence>
<keyword evidence="2" id="KW-0472">Membrane</keyword>
<evidence type="ECO:0000313" key="4">
    <source>
        <dbReference type="Proteomes" id="UP000307440"/>
    </source>
</evidence>
<reference evidence="3 4" key="1">
    <citation type="journal article" date="2019" name="Nat. Ecol. Evol.">
        <title>Megaphylogeny resolves global patterns of mushroom evolution.</title>
        <authorList>
            <person name="Varga T."/>
            <person name="Krizsan K."/>
            <person name="Foldi C."/>
            <person name="Dima B."/>
            <person name="Sanchez-Garcia M."/>
            <person name="Sanchez-Ramirez S."/>
            <person name="Szollosi G.J."/>
            <person name="Szarkandi J.G."/>
            <person name="Papp V."/>
            <person name="Albert L."/>
            <person name="Andreopoulos W."/>
            <person name="Angelini C."/>
            <person name="Antonin V."/>
            <person name="Barry K.W."/>
            <person name="Bougher N.L."/>
            <person name="Buchanan P."/>
            <person name="Buyck B."/>
            <person name="Bense V."/>
            <person name="Catcheside P."/>
            <person name="Chovatia M."/>
            <person name="Cooper J."/>
            <person name="Damon W."/>
            <person name="Desjardin D."/>
            <person name="Finy P."/>
            <person name="Geml J."/>
            <person name="Haridas S."/>
            <person name="Hughes K."/>
            <person name="Justo A."/>
            <person name="Karasinski D."/>
            <person name="Kautmanova I."/>
            <person name="Kiss B."/>
            <person name="Kocsube S."/>
            <person name="Kotiranta H."/>
            <person name="LaButti K.M."/>
            <person name="Lechner B.E."/>
            <person name="Liimatainen K."/>
            <person name="Lipzen A."/>
            <person name="Lukacs Z."/>
            <person name="Mihaltcheva S."/>
            <person name="Morgado L.N."/>
            <person name="Niskanen T."/>
            <person name="Noordeloos M.E."/>
            <person name="Ohm R.A."/>
            <person name="Ortiz-Santana B."/>
            <person name="Ovrebo C."/>
            <person name="Racz N."/>
            <person name="Riley R."/>
            <person name="Savchenko A."/>
            <person name="Shiryaev A."/>
            <person name="Soop K."/>
            <person name="Spirin V."/>
            <person name="Szebenyi C."/>
            <person name="Tomsovsky M."/>
            <person name="Tulloss R.E."/>
            <person name="Uehling J."/>
            <person name="Grigoriev I.V."/>
            <person name="Vagvolgyi C."/>
            <person name="Papp T."/>
            <person name="Martin F.M."/>
            <person name="Miettinen O."/>
            <person name="Hibbett D.S."/>
            <person name="Nagy L.G."/>
        </authorList>
    </citation>
    <scope>NUCLEOTIDE SEQUENCE [LARGE SCALE GENOMIC DNA]</scope>
    <source>
        <strain evidence="3 4">CBS 121175</strain>
    </source>
</reference>
<dbReference type="Gene3D" id="2.60.120.260">
    <property type="entry name" value="Galactose-binding domain-like"/>
    <property type="match status" value="1"/>
</dbReference>
<dbReference type="STRING" id="230819.A0A5C3L2D2"/>
<protein>
    <submittedName>
        <fullName evidence="3">Uncharacterized protein</fullName>
    </submittedName>
</protein>
<name>A0A5C3L2D2_COPMA</name>
<proteinExistence type="predicted"/>
<feature type="transmembrane region" description="Helical" evidence="2">
    <location>
        <begin position="263"/>
        <end position="288"/>
    </location>
</feature>
<gene>
    <name evidence="3" type="ORF">FA15DRAFT_702394</name>
</gene>
<feature type="compositionally biased region" description="Low complexity" evidence="1">
    <location>
        <begin position="178"/>
        <end position="189"/>
    </location>
</feature>
<feature type="compositionally biased region" description="Pro residues" evidence="1">
    <location>
        <begin position="137"/>
        <end position="159"/>
    </location>
</feature>
<dbReference type="Proteomes" id="UP000307440">
    <property type="component" value="Unassembled WGS sequence"/>
</dbReference>
<accession>A0A5C3L2D2</accession>
<evidence type="ECO:0000256" key="2">
    <source>
        <dbReference type="SAM" id="Phobius"/>
    </source>
</evidence>
<dbReference type="EMBL" id="ML210169">
    <property type="protein sequence ID" value="TFK26987.1"/>
    <property type="molecule type" value="Genomic_DNA"/>
</dbReference>
<feature type="region of interest" description="Disordered" evidence="1">
    <location>
        <begin position="173"/>
        <end position="193"/>
    </location>
</feature>
<organism evidence="3 4">
    <name type="scientific">Coprinopsis marcescibilis</name>
    <name type="common">Agaric fungus</name>
    <name type="synonym">Psathyrella marcescibilis</name>
    <dbReference type="NCBI Taxonomy" id="230819"/>
    <lineage>
        <taxon>Eukaryota</taxon>
        <taxon>Fungi</taxon>
        <taxon>Dikarya</taxon>
        <taxon>Basidiomycota</taxon>
        <taxon>Agaricomycotina</taxon>
        <taxon>Agaricomycetes</taxon>
        <taxon>Agaricomycetidae</taxon>
        <taxon>Agaricales</taxon>
        <taxon>Agaricineae</taxon>
        <taxon>Psathyrellaceae</taxon>
        <taxon>Coprinopsis</taxon>
    </lineage>
</organism>
<feature type="region of interest" description="Disordered" evidence="1">
    <location>
        <begin position="130"/>
        <end position="161"/>
    </location>
</feature>
<keyword evidence="4" id="KW-1185">Reference proteome</keyword>
<evidence type="ECO:0000313" key="3">
    <source>
        <dbReference type="EMBL" id="TFK26987.1"/>
    </source>
</evidence>